<keyword evidence="7" id="KW-1185">Reference proteome</keyword>
<evidence type="ECO:0000313" key="7">
    <source>
        <dbReference type="Proteomes" id="UP001551482"/>
    </source>
</evidence>
<dbReference type="CDD" id="cd06423">
    <property type="entry name" value="CESA_like"/>
    <property type="match status" value="1"/>
</dbReference>
<dbReference type="PANTHER" id="PTHR43630:SF1">
    <property type="entry name" value="POLY-BETA-1,6-N-ACETYL-D-GLUCOSAMINE SYNTHASE"/>
    <property type="match status" value="1"/>
</dbReference>
<accession>A0ABV3DII9</accession>
<dbReference type="EMBL" id="JBEZFP010000045">
    <property type="protein sequence ID" value="MEU8135566.1"/>
    <property type="molecule type" value="Genomic_DNA"/>
</dbReference>
<evidence type="ECO:0000259" key="5">
    <source>
        <dbReference type="PROSITE" id="PS51677"/>
    </source>
</evidence>
<dbReference type="InterPro" id="IPR011330">
    <property type="entry name" value="Glyco_hydro/deAcase_b/a-brl"/>
</dbReference>
<keyword evidence="2" id="KW-0328">Glycosyltransferase</keyword>
<dbReference type="PANTHER" id="PTHR43630">
    <property type="entry name" value="POLY-BETA-1,6-N-ACETYL-D-GLUCOSAMINE SYNTHASE"/>
    <property type="match status" value="1"/>
</dbReference>
<reference evidence="6 7" key="1">
    <citation type="submission" date="2024-06" db="EMBL/GenBank/DDBJ databases">
        <title>The Natural Products Discovery Center: Release of the First 8490 Sequenced Strains for Exploring Actinobacteria Biosynthetic Diversity.</title>
        <authorList>
            <person name="Kalkreuter E."/>
            <person name="Kautsar S.A."/>
            <person name="Yang D."/>
            <person name="Bader C.D."/>
            <person name="Teijaro C.N."/>
            <person name="Fluegel L."/>
            <person name="Davis C.M."/>
            <person name="Simpson J.R."/>
            <person name="Lauterbach L."/>
            <person name="Steele A.D."/>
            <person name="Gui C."/>
            <person name="Meng S."/>
            <person name="Li G."/>
            <person name="Viehrig K."/>
            <person name="Ye F."/>
            <person name="Su P."/>
            <person name="Kiefer A.F."/>
            <person name="Nichols A."/>
            <person name="Cepeda A.J."/>
            <person name="Yan W."/>
            <person name="Fan B."/>
            <person name="Jiang Y."/>
            <person name="Adhikari A."/>
            <person name="Zheng C.-J."/>
            <person name="Schuster L."/>
            <person name="Cowan T.M."/>
            <person name="Smanski M.J."/>
            <person name="Chevrette M.G."/>
            <person name="De Carvalho L.P.S."/>
            <person name="Shen B."/>
        </authorList>
    </citation>
    <scope>NUCLEOTIDE SEQUENCE [LARGE SCALE GENOMIC DNA]</scope>
    <source>
        <strain evidence="6 7">NPDC048946</strain>
    </source>
</reference>
<dbReference type="SUPFAM" id="SSF53448">
    <property type="entry name" value="Nucleotide-diphospho-sugar transferases"/>
    <property type="match status" value="1"/>
</dbReference>
<name>A0ABV3DII9_9ACTN</name>
<feature type="transmembrane region" description="Helical" evidence="4">
    <location>
        <begin position="305"/>
        <end position="332"/>
    </location>
</feature>
<dbReference type="RefSeq" id="WP_358355413.1">
    <property type="nucleotide sequence ID" value="NZ_JBEZFP010000045.1"/>
</dbReference>
<sequence>MAGRRARRREARAHWVLLAFVLLVVACALLLEGFTRHAVGRSGTSAESASCVPAPDTVRAGGPVIRIDGERTESAALPAKTVALTFDDGPDPTWTPRVLEVLARHGAKGTFFMVGADAAAHPDVVRDVRDAGHEIGSHTYTHAALGDVPPWRADLELSLTRNVLAGAAGVQVRLLRPPYSSVPAALCGGTWEAVRRAGQDGYLTVATDLDSKDWTRPGADAIAAAATPRDGRGAVIMFHDGGGDRAQTVEGLDLLLANLEGQGYRFTTISAGLGLPPEPQAAGRAKVSGIALIWAQRGAHQFTVAMAWVLTVAGALTVLRLLVLVVLARVHVRRVRRAKRRRNRLPEVWDPVSVIVPAYNEAAGIEATVRSLVASTHPDVEILVVDDGSDDGTADIVAALGLPGVVVIRKPNGGKASALNVGIARARHELIVMIDGDTVFEPDAVHRLVQPFADPAVGAVSGNTKVGNRRRILGRWQHLEYVIGFNLDRRMFDVLQCMPTVPGAIGGFRRTALTGVGGVSEDTLAEDTDLTMALCRTGWRVVYEETALAWTEAPESLRQLWRQRYRWCYGTLQAMWKHRRAVLERGPAGHLGRRGLPYLFLFQVLLPLLAPVVDVFALYGIAFLDPWRTLYIWTAFLLAQVLTAVYALRLDREKLGPIWTLPLQQFVYRQLMYLVVIQSVVTAVLGSRLRWHRMHRTGSATDQLATAQQPPG</sequence>
<evidence type="ECO:0000313" key="6">
    <source>
        <dbReference type="EMBL" id="MEU8135566.1"/>
    </source>
</evidence>
<dbReference type="Gene3D" id="3.20.20.370">
    <property type="entry name" value="Glycoside hydrolase/deacetylase"/>
    <property type="match status" value="1"/>
</dbReference>
<dbReference type="InterPro" id="IPR002509">
    <property type="entry name" value="NODB_dom"/>
</dbReference>
<dbReference type="SUPFAM" id="SSF88713">
    <property type="entry name" value="Glycoside hydrolase/deacetylase"/>
    <property type="match status" value="1"/>
</dbReference>
<dbReference type="PROSITE" id="PS51677">
    <property type="entry name" value="NODB"/>
    <property type="match status" value="1"/>
</dbReference>
<keyword evidence="4" id="KW-0812">Transmembrane</keyword>
<feature type="transmembrane region" description="Helical" evidence="4">
    <location>
        <begin position="671"/>
        <end position="689"/>
    </location>
</feature>
<comment type="caution">
    <text evidence="6">The sequence shown here is derived from an EMBL/GenBank/DDBJ whole genome shotgun (WGS) entry which is preliminary data.</text>
</comment>
<dbReference type="PROSITE" id="PS51257">
    <property type="entry name" value="PROKAR_LIPOPROTEIN"/>
    <property type="match status" value="1"/>
</dbReference>
<feature type="domain" description="NodB homology" evidence="5">
    <location>
        <begin position="80"/>
        <end position="267"/>
    </location>
</feature>
<evidence type="ECO:0000256" key="1">
    <source>
        <dbReference type="ARBA" id="ARBA00006739"/>
    </source>
</evidence>
<gene>
    <name evidence="6" type="ORF">AB0C36_18840</name>
</gene>
<protein>
    <submittedName>
        <fullName evidence="6">Bifunctional polysaccharide deacetylase/glycosyltransferase family 2 protein</fullName>
    </submittedName>
</protein>
<dbReference type="Pfam" id="PF13641">
    <property type="entry name" value="Glyco_tranf_2_3"/>
    <property type="match status" value="1"/>
</dbReference>
<keyword evidence="3" id="KW-0808">Transferase</keyword>
<organism evidence="6 7">
    <name type="scientific">Streptodolium elevatio</name>
    <dbReference type="NCBI Taxonomy" id="3157996"/>
    <lineage>
        <taxon>Bacteria</taxon>
        <taxon>Bacillati</taxon>
        <taxon>Actinomycetota</taxon>
        <taxon>Actinomycetes</taxon>
        <taxon>Kitasatosporales</taxon>
        <taxon>Streptomycetaceae</taxon>
        <taxon>Streptodolium</taxon>
    </lineage>
</organism>
<keyword evidence="4" id="KW-1133">Transmembrane helix</keyword>
<dbReference type="InterPro" id="IPR029044">
    <property type="entry name" value="Nucleotide-diphossugar_trans"/>
</dbReference>
<dbReference type="Pfam" id="PF01522">
    <property type="entry name" value="Polysacc_deac_1"/>
    <property type="match status" value="1"/>
</dbReference>
<keyword evidence="4" id="KW-0472">Membrane</keyword>
<feature type="transmembrane region" description="Helical" evidence="4">
    <location>
        <begin position="598"/>
        <end position="624"/>
    </location>
</feature>
<dbReference type="Gene3D" id="3.90.550.10">
    <property type="entry name" value="Spore Coat Polysaccharide Biosynthesis Protein SpsA, Chain A"/>
    <property type="match status" value="1"/>
</dbReference>
<dbReference type="Proteomes" id="UP001551482">
    <property type="component" value="Unassembled WGS sequence"/>
</dbReference>
<proteinExistence type="inferred from homology"/>
<evidence type="ECO:0000256" key="4">
    <source>
        <dbReference type="SAM" id="Phobius"/>
    </source>
</evidence>
<comment type="similarity">
    <text evidence="1">Belongs to the glycosyltransferase 2 family.</text>
</comment>
<evidence type="ECO:0000256" key="3">
    <source>
        <dbReference type="ARBA" id="ARBA00022679"/>
    </source>
</evidence>
<evidence type="ECO:0000256" key="2">
    <source>
        <dbReference type="ARBA" id="ARBA00022676"/>
    </source>
</evidence>
<feature type="transmembrane region" description="Helical" evidence="4">
    <location>
        <begin position="630"/>
        <end position="650"/>
    </location>
</feature>